<sequence>MGVTIKTGINKRKIIVTYDPPNTNTWGTDIHKDMQRGD</sequence>
<comment type="caution">
    <text evidence="1">The sequence shown here is derived from an EMBL/GenBank/DDBJ whole genome shotgun (WGS) entry which is preliminary data.</text>
</comment>
<proteinExistence type="predicted"/>
<dbReference type="AlphaFoldDB" id="A0A5B7GNE5"/>
<keyword evidence="2" id="KW-1185">Reference proteome</keyword>
<reference evidence="1 2" key="1">
    <citation type="submission" date="2019-05" db="EMBL/GenBank/DDBJ databases">
        <title>Another draft genome of Portunus trituberculatus and its Hox gene families provides insights of decapod evolution.</title>
        <authorList>
            <person name="Jeong J.-H."/>
            <person name="Song I."/>
            <person name="Kim S."/>
            <person name="Choi T."/>
            <person name="Kim D."/>
            <person name="Ryu S."/>
            <person name="Kim W."/>
        </authorList>
    </citation>
    <scope>NUCLEOTIDE SEQUENCE [LARGE SCALE GENOMIC DNA]</scope>
    <source>
        <tissue evidence="1">Muscle</tissue>
    </source>
</reference>
<dbReference type="EMBL" id="VSRR010016281">
    <property type="protein sequence ID" value="MPC59129.1"/>
    <property type="molecule type" value="Genomic_DNA"/>
</dbReference>
<accession>A0A5B7GNE5</accession>
<evidence type="ECO:0000313" key="2">
    <source>
        <dbReference type="Proteomes" id="UP000324222"/>
    </source>
</evidence>
<evidence type="ECO:0000313" key="1">
    <source>
        <dbReference type="EMBL" id="MPC59129.1"/>
    </source>
</evidence>
<protein>
    <submittedName>
        <fullName evidence="1">Uncharacterized protein</fullName>
    </submittedName>
</protein>
<name>A0A5B7GNE5_PORTR</name>
<dbReference type="Proteomes" id="UP000324222">
    <property type="component" value="Unassembled WGS sequence"/>
</dbReference>
<gene>
    <name evidence="1" type="ORF">E2C01_053144</name>
</gene>
<organism evidence="1 2">
    <name type="scientific">Portunus trituberculatus</name>
    <name type="common">Swimming crab</name>
    <name type="synonym">Neptunus trituberculatus</name>
    <dbReference type="NCBI Taxonomy" id="210409"/>
    <lineage>
        <taxon>Eukaryota</taxon>
        <taxon>Metazoa</taxon>
        <taxon>Ecdysozoa</taxon>
        <taxon>Arthropoda</taxon>
        <taxon>Crustacea</taxon>
        <taxon>Multicrustacea</taxon>
        <taxon>Malacostraca</taxon>
        <taxon>Eumalacostraca</taxon>
        <taxon>Eucarida</taxon>
        <taxon>Decapoda</taxon>
        <taxon>Pleocyemata</taxon>
        <taxon>Brachyura</taxon>
        <taxon>Eubrachyura</taxon>
        <taxon>Portunoidea</taxon>
        <taxon>Portunidae</taxon>
        <taxon>Portuninae</taxon>
        <taxon>Portunus</taxon>
    </lineage>
</organism>